<name>A0A0D8FW66_9ACTN</name>
<dbReference type="RefSeq" id="WP_035388583.1">
    <property type="nucleotide sequence ID" value="NZ_JQKF01000003.1"/>
</dbReference>
<dbReference type="InterPro" id="IPR051474">
    <property type="entry name" value="Anti-sigma-K/W_factor"/>
</dbReference>
<dbReference type="EMBL" id="JXUW01000004">
    <property type="protein sequence ID" value="KJE77538.1"/>
    <property type="molecule type" value="Genomic_DNA"/>
</dbReference>
<keyword evidence="4 9" id="KW-0812">Transmembrane</keyword>
<reference evidence="11 12" key="1">
    <citation type="submission" date="2015-01" db="EMBL/GenBank/DDBJ databases">
        <title>Draft genome of the acidophilic iron oxidizer Ferrimicrobium acidiphilum strain T23.</title>
        <authorList>
            <person name="Poehlein A."/>
            <person name="Eisen S."/>
            <person name="Schloemann M."/>
            <person name="Johnson B.D."/>
            <person name="Daniel R."/>
            <person name="Muehling M."/>
        </authorList>
    </citation>
    <scope>NUCLEOTIDE SEQUENCE [LARGE SCALE GENOMIC DNA]</scope>
    <source>
        <strain evidence="11 12">T23</strain>
    </source>
</reference>
<keyword evidence="3" id="KW-1003">Cell membrane</keyword>
<proteinExistence type="predicted"/>
<evidence type="ECO:0000256" key="6">
    <source>
        <dbReference type="ARBA" id="ARBA00023136"/>
    </source>
</evidence>
<dbReference type="OrthoDB" id="153510at2"/>
<dbReference type="STRING" id="1121877.FEAC_06470"/>
<dbReference type="InterPro" id="IPR018764">
    <property type="entry name" value="RskA_C"/>
</dbReference>
<dbReference type="eggNOG" id="COG5662">
    <property type="taxonomic scope" value="Bacteria"/>
</dbReference>
<dbReference type="Pfam" id="PF10099">
    <property type="entry name" value="RskA_C"/>
    <property type="match status" value="1"/>
</dbReference>
<dbReference type="GO" id="GO:0006417">
    <property type="term" value="P:regulation of translation"/>
    <property type="evidence" value="ECO:0007669"/>
    <property type="project" value="TreeGrafter"/>
</dbReference>
<evidence type="ECO:0000256" key="1">
    <source>
        <dbReference type="ARBA" id="ARBA00004167"/>
    </source>
</evidence>
<accession>A0A0D8FW66</accession>
<evidence type="ECO:0000256" key="7">
    <source>
        <dbReference type="ARBA" id="ARBA00029829"/>
    </source>
</evidence>
<sequence length="252" mass="26680">MTERTDLSGKMSHQEVEQLLGAYIIDAVEVSERSAIEVHLSDCAICRAEVDALRSTVGMLANEGGPAPTAIWHRIEHEINGSGDVVAFRPPQRSRLRIPTIIASTALGVAAALTLIFGIEIHRLDSQVNRLGTQVTTSATRAIATAALLQPGAKRFALKSPHGKAVGSLVALRSGEVVLTSFLMHPLKATSTYQVWAIVDEHPISLGLLGNRPTVSVFHTGGRHAFEFAITIEPAHGVAQPTGAPVATAAVV</sequence>
<evidence type="ECO:0000313" key="11">
    <source>
        <dbReference type="EMBL" id="KJE77538.1"/>
    </source>
</evidence>
<dbReference type="InterPro" id="IPR041916">
    <property type="entry name" value="Anti_sigma_zinc_sf"/>
</dbReference>
<evidence type="ECO:0000259" key="10">
    <source>
        <dbReference type="Pfam" id="PF10099"/>
    </source>
</evidence>
<dbReference type="GeneID" id="78371953"/>
<feature type="domain" description="Anti-sigma K factor RskA C-terminal" evidence="10">
    <location>
        <begin position="107"/>
        <end position="244"/>
    </location>
</feature>
<evidence type="ECO:0000256" key="9">
    <source>
        <dbReference type="SAM" id="Phobius"/>
    </source>
</evidence>
<protein>
    <recommendedName>
        <fullName evidence="8">Regulator of SigK</fullName>
    </recommendedName>
    <alternativeName>
        <fullName evidence="7">Sigma-K anti-sigma factor RskA</fullName>
    </alternativeName>
</protein>
<comment type="caution">
    <text evidence="11">The sequence shown here is derived from an EMBL/GenBank/DDBJ whole genome shotgun (WGS) entry which is preliminary data.</text>
</comment>
<keyword evidence="5 9" id="KW-1133">Transmembrane helix</keyword>
<dbReference type="PANTHER" id="PTHR37461:SF1">
    <property type="entry name" value="ANTI-SIGMA-K FACTOR RSKA"/>
    <property type="match status" value="1"/>
</dbReference>
<keyword evidence="6 9" id="KW-0472">Membrane</keyword>
<dbReference type="AlphaFoldDB" id="A0A0D8FW66"/>
<evidence type="ECO:0000256" key="4">
    <source>
        <dbReference type="ARBA" id="ARBA00022692"/>
    </source>
</evidence>
<dbReference type="PANTHER" id="PTHR37461">
    <property type="entry name" value="ANTI-SIGMA-K FACTOR RSKA"/>
    <property type="match status" value="1"/>
</dbReference>
<evidence type="ECO:0000313" key="12">
    <source>
        <dbReference type="Proteomes" id="UP000032336"/>
    </source>
</evidence>
<organism evidence="11 12">
    <name type="scientific">Ferrimicrobium acidiphilum DSM 19497</name>
    <dbReference type="NCBI Taxonomy" id="1121877"/>
    <lineage>
        <taxon>Bacteria</taxon>
        <taxon>Bacillati</taxon>
        <taxon>Actinomycetota</taxon>
        <taxon>Acidimicrobiia</taxon>
        <taxon>Acidimicrobiales</taxon>
        <taxon>Acidimicrobiaceae</taxon>
        <taxon>Ferrimicrobium</taxon>
    </lineage>
</organism>
<feature type="transmembrane region" description="Helical" evidence="9">
    <location>
        <begin position="98"/>
        <end position="119"/>
    </location>
</feature>
<evidence type="ECO:0000256" key="8">
    <source>
        <dbReference type="ARBA" id="ARBA00030803"/>
    </source>
</evidence>
<evidence type="ECO:0000256" key="2">
    <source>
        <dbReference type="ARBA" id="ARBA00004236"/>
    </source>
</evidence>
<evidence type="ECO:0000256" key="3">
    <source>
        <dbReference type="ARBA" id="ARBA00022475"/>
    </source>
</evidence>
<comment type="subcellular location">
    <subcellularLocation>
        <location evidence="2">Cell membrane</location>
    </subcellularLocation>
    <subcellularLocation>
        <location evidence="1">Membrane</location>
        <topology evidence="1">Single-pass membrane protein</topology>
    </subcellularLocation>
</comment>
<dbReference type="GO" id="GO:0005886">
    <property type="term" value="C:plasma membrane"/>
    <property type="evidence" value="ECO:0007669"/>
    <property type="project" value="UniProtKB-SubCell"/>
</dbReference>
<dbReference type="Proteomes" id="UP000032336">
    <property type="component" value="Unassembled WGS sequence"/>
</dbReference>
<evidence type="ECO:0000256" key="5">
    <source>
        <dbReference type="ARBA" id="ARBA00022989"/>
    </source>
</evidence>
<gene>
    <name evidence="11" type="ORF">FEAC_06470</name>
</gene>
<dbReference type="GO" id="GO:0016989">
    <property type="term" value="F:sigma factor antagonist activity"/>
    <property type="evidence" value="ECO:0007669"/>
    <property type="project" value="TreeGrafter"/>
</dbReference>
<dbReference type="Gene3D" id="1.10.10.1320">
    <property type="entry name" value="Anti-sigma factor, zinc-finger domain"/>
    <property type="match status" value="1"/>
</dbReference>
<keyword evidence="12" id="KW-1185">Reference proteome</keyword>